<evidence type="ECO:0000313" key="3">
    <source>
        <dbReference type="EMBL" id="TXB64895.1"/>
    </source>
</evidence>
<evidence type="ECO:0000256" key="1">
    <source>
        <dbReference type="ARBA" id="ARBA00023004"/>
    </source>
</evidence>
<keyword evidence="1" id="KW-0408">Iron</keyword>
<comment type="caution">
    <text evidence="3">The sequence shown here is derived from an EMBL/GenBank/DDBJ whole genome shotgun (WGS) entry which is preliminary data.</text>
</comment>
<dbReference type="PANTHER" id="PTHR42954">
    <property type="entry name" value="FE(2+) TRANSPORT PROTEIN A"/>
    <property type="match status" value="1"/>
</dbReference>
<dbReference type="SMART" id="SM00899">
    <property type="entry name" value="FeoA"/>
    <property type="match status" value="1"/>
</dbReference>
<gene>
    <name evidence="3" type="ORF">FRY97_06620</name>
</gene>
<dbReference type="Pfam" id="PF04023">
    <property type="entry name" value="FeoA"/>
    <property type="match status" value="1"/>
</dbReference>
<dbReference type="EMBL" id="VOOR01000010">
    <property type="protein sequence ID" value="TXB64895.1"/>
    <property type="molecule type" value="Genomic_DNA"/>
</dbReference>
<accession>A0A5C6RSF5</accession>
<sequence length="80" mass="8309">MVVATTNQTKPLAAFKEGEAGIIAGFSNDQLGSKLIAMGILPGARLRLVRKAPFGGAYYVASGNFRVALRKSEAAGVLLS</sequence>
<proteinExistence type="predicted"/>
<feature type="domain" description="Ferrous iron transporter FeoA-like" evidence="2">
    <location>
        <begin position="10"/>
        <end position="80"/>
    </location>
</feature>
<evidence type="ECO:0000259" key="2">
    <source>
        <dbReference type="SMART" id="SM00899"/>
    </source>
</evidence>
<dbReference type="OrthoDB" id="9811076at2"/>
<dbReference type="SUPFAM" id="SSF50037">
    <property type="entry name" value="C-terminal domain of transcriptional repressors"/>
    <property type="match status" value="1"/>
</dbReference>
<dbReference type="InterPro" id="IPR052713">
    <property type="entry name" value="FeoA"/>
</dbReference>
<organism evidence="3 4">
    <name type="scientific">Phaeodactylibacter luteus</name>
    <dbReference type="NCBI Taxonomy" id="1564516"/>
    <lineage>
        <taxon>Bacteria</taxon>
        <taxon>Pseudomonadati</taxon>
        <taxon>Bacteroidota</taxon>
        <taxon>Saprospiria</taxon>
        <taxon>Saprospirales</taxon>
        <taxon>Haliscomenobacteraceae</taxon>
        <taxon>Phaeodactylibacter</taxon>
    </lineage>
</organism>
<dbReference type="AlphaFoldDB" id="A0A5C6RSF5"/>
<dbReference type="Gene3D" id="2.30.30.90">
    <property type="match status" value="1"/>
</dbReference>
<dbReference type="InterPro" id="IPR008988">
    <property type="entry name" value="Transcriptional_repressor_C"/>
</dbReference>
<reference evidence="3 4" key="1">
    <citation type="submission" date="2019-08" db="EMBL/GenBank/DDBJ databases">
        <title>Genome of Phaeodactylibacter luteus.</title>
        <authorList>
            <person name="Bowman J.P."/>
        </authorList>
    </citation>
    <scope>NUCLEOTIDE SEQUENCE [LARGE SCALE GENOMIC DNA]</scope>
    <source>
        <strain evidence="3 4">KCTC 42180</strain>
    </source>
</reference>
<dbReference type="InterPro" id="IPR038157">
    <property type="entry name" value="FeoA_core_dom"/>
</dbReference>
<dbReference type="GO" id="GO:0046914">
    <property type="term" value="F:transition metal ion binding"/>
    <property type="evidence" value="ECO:0007669"/>
    <property type="project" value="InterPro"/>
</dbReference>
<dbReference type="PANTHER" id="PTHR42954:SF2">
    <property type="entry name" value="FE(2+) TRANSPORT PROTEIN A"/>
    <property type="match status" value="1"/>
</dbReference>
<protein>
    <submittedName>
        <fullName evidence="3">Ferrous iron transport protein A</fullName>
    </submittedName>
</protein>
<keyword evidence="4" id="KW-1185">Reference proteome</keyword>
<dbReference type="InterPro" id="IPR007167">
    <property type="entry name" value="Fe-transptr_FeoA-like"/>
</dbReference>
<name>A0A5C6RSF5_9BACT</name>
<dbReference type="Proteomes" id="UP000321580">
    <property type="component" value="Unassembled WGS sequence"/>
</dbReference>
<evidence type="ECO:0000313" key="4">
    <source>
        <dbReference type="Proteomes" id="UP000321580"/>
    </source>
</evidence>